<keyword evidence="6" id="KW-0106">Calcium</keyword>
<keyword evidence="5" id="KW-0378">Hydrolase</keyword>
<dbReference type="GO" id="GO:0052689">
    <property type="term" value="F:carboxylic ester hydrolase activity"/>
    <property type="evidence" value="ECO:0007669"/>
    <property type="project" value="UniProtKB-KW"/>
</dbReference>
<dbReference type="AlphaFoldDB" id="A0A498CIE7"/>
<evidence type="ECO:0000256" key="4">
    <source>
        <dbReference type="ARBA" id="ARBA00022729"/>
    </source>
</evidence>
<feature type="chain" id="PRO_5019848730" evidence="8">
    <location>
        <begin position="26"/>
        <end position="530"/>
    </location>
</feature>
<evidence type="ECO:0000256" key="5">
    <source>
        <dbReference type="ARBA" id="ARBA00022801"/>
    </source>
</evidence>
<feature type="signal peptide" evidence="8">
    <location>
        <begin position="1"/>
        <end position="25"/>
    </location>
</feature>
<evidence type="ECO:0000256" key="7">
    <source>
        <dbReference type="ARBA" id="ARBA00023157"/>
    </source>
</evidence>
<dbReference type="PANTHER" id="PTHR33938">
    <property type="entry name" value="FERULOYL ESTERASE B-RELATED"/>
    <property type="match status" value="1"/>
</dbReference>
<dbReference type="OrthoDB" id="7197884at2"/>
<comment type="caution">
    <text evidence="9">The sequence shown here is derived from an EMBL/GenBank/DDBJ whole genome shotgun (WGS) entry which is preliminary data.</text>
</comment>
<evidence type="ECO:0000256" key="6">
    <source>
        <dbReference type="ARBA" id="ARBA00022837"/>
    </source>
</evidence>
<keyword evidence="3" id="KW-0479">Metal-binding</keyword>
<dbReference type="GO" id="GO:0046872">
    <property type="term" value="F:metal ion binding"/>
    <property type="evidence" value="ECO:0007669"/>
    <property type="project" value="UniProtKB-KW"/>
</dbReference>
<comment type="similarity">
    <text evidence="1">Belongs to the tannase family.</text>
</comment>
<evidence type="ECO:0000256" key="1">
    <source>
        <dbReference type="ARBA" id="ARBA00006249"/>
    </source>
</evidence>
<dbReference type="InterPro" id="IPR029058">
    <property type="entry name" value="AB_hydrolase_fold"/>
</dbReference>
<gene>
    <name evidence="9" type="ORF">BCL79_2017</name>
</gene>
<evidence type="ECO:0000313" key="9">
    <source>
        <dbReference type="EMBL" id="RLK57607.1"/>
    </source>
</evidence>
<evidence type="ECO:0000256" key="3">
    <source>
        <dbReference type="ARBA" id="ARBA00022723"/>
    </source>
</evidence>
<organism evidence="9 10">
    <name type="scientific">Stenotrophomonas rhizophila</name>
    <dbReference type="NCBI Taxonomy" id="216778"/>
    <lineage>
        <taxon>Bacteria</taxon>
        <taxon>Pseudomonadati</taxon>
        <taxon>Pseudomonadota</taxon>
        <taxon>Gammaproteobacteria</taxon>
        <taxon>Lysobacterales</taxon>
        <taxon>Lysobacteraceae</taxon>
        <taxon>Stenotrophomonas</taxon>
    </lineage>
</organism>
<dbReference type="Proteomes" id="UP000274786">
    <property type="component" value="Unassembled WGS sequence"/>
</dbReference>
<dbReference type="RefSeq" id="WP_121040469.1">
    <property type="nucleotide sequence ID" value="NZ_RCDC01000004.1"/>
</dbReference>
<evidence type="ECO:0000256" key="8">
    <source>
        <dbReference type="SAM" id="SignalP"/>
    </source>
</evidence>
<sequence>MPNKRVSLYLAGLTLAAGAVGPVQAATPSGQDGEAGRCAALKNINLGPDISVTSATLVQAPFKITEPDYGSGEVKPPPPTTKPFCRVEVLAKPDQSEIYYEAWLPVRANWNGRFYGVGAGGFGGAISLSGLSKAMDQGYAAMATDYGHRSAPASLMWAAGQPQKVADFGYRAVHVSTTGAKRIAASFYGKQPDYSYWNGCSRGGSMGMVNAQRWYEDYDGIVSGNAARDWVRGLTSGSAYILRQVRDPAARIPPAKIPFIHAAVLQQCDARDGLKDGLISQADQCKVDTKKLLCTGGDRDDCLTKGQASALDEIYTGVRKKNGDRLADPFMPGAEQELMFLGATSFAPGGSWGTSANAEFWSGFVYEDPAYDPGKSLELEEGYDYAMKKLSWALSHQNPDLSSLKRAGGKLIMYMGEADPLLSPVAATEYYQDVVRTMGQTSADEFVRYYVAPGVGHCSGGDGPDVFNMLKPVQDWVEKGIAPAEVIASKLNKQGQVVRTRPLCPFPQIARYDGKGSIDDAASFSCGSPD</sequence>
<dbReference type="EMBL" id="RCDC01000004">
    <property type="protein sequence ID" value="RLK57607.1"/>
    <property type="molecule type" value="Genomic_DNA"/>
</dbReference>
<dbReference type="Pfam" id="PF07519">
    <property type="entry name" value="Tannase"/>
    <property type="match status" value="1"/>
</dbReference>
<keyword evidence="7" id="KW-1015">Disulfide bond</keyword>
<evidence type="ECO:0000313" key="10">
    <source>
        <dbReference type="Proteomes" id="UP000274786"/>
    </source>
</evidence>
<accession>A0A498CIE7</accession>
<dbReference type="SUPFAM" id="SSF53474">
    <property type="entry name" value="alpha/beta-Hydrolases"/>
    <property type="match status" value="1"/>
</dbReference>
<dbReference type="InterPro" id="IPR011118">
    <property type="entry name" value="Tannase/feruloyl_esterase"/>
</dbReference>
<protein>
    <submittedName>
        <fullName evidence="9">Feruloyl esterase</fullName>
    </submittedName>
</protein>
<proteinExistence type="inferred from homology"/>
<keyword evidence="2" id="KW-0719">Serine esterase</keyword>
<name>A0A498CIE7_9GAMM</name>
<evidence type="ECO:0000256" key="2">
    <source>
        <dbReference type="ARBA" id="ARBA00022487"/>
    </source>
</evidence>
<reference evidence="9 10" key="1">
    <citation type="submission" date="2018-10" db="EMBL/GenBank/DDBJ databases">
        <title>Comparative analysis of microorganisms from saline springs in Andes Mountain Range, Colombia.</title>
        <authorList>
            <person name="Rubin E."/>
        </authorList>
    </citation>
    <scope>NUCLEOTIDE SEQUENCE [LARGE SCALE GENOMIC DNA]</scope>
    <source>
        <strain evidence="9 10">USBA GBX 843</strain>
    </source>
</reference>
<keyword evidence="4 8" id="KW-0732">Signal</keyword>
<dbReference type="PANTHER" id="PTHR33938:SF15">
    <property type="entry name" value="FERULOYL ESTERASE B-RELATED"/>
    <property type="match status" value="1"/>
</dbReference>